<feature type="binding site" evidence="10">
    <location>
        <begin position="70"/>
        <end position="73"/>
    </location>
    <ligand>
        <name>carbamoyl phosphate</name>
        <dbReference type="ChEBI" id="CHEBI:58228"/>
    </ligand>
</feature>
<dbReference type="NCBIfam" id="TIGR00658">
    <property type="entry name" value="orni_carb_tr"/>
    <property type="match status" value="1"/>
</dbReference>
<comment type="pathway">
    <text evidence="3">Amino-acid biosynthesis; L-arginine biosynthesis; L-arginine from L-ornithine and carbamoyl phosphate: step 1/3.</text>
</comment>
<dbReference type="EC" id="2.1.3.3" evidence="5 10"/>
<sequence>MEPVKTLAPYQNVSLANFKGKDLLRIDEFKPEELLYLLDLANRLKQNQKSGQVYQPLKGKTLGMIFSKSSTRTRVSFEVGIYQLGGLGLFLSDKDLQLGRGEPISDTAKVLSRYVDAIMIRTHAHEDVEELARHATIPIINGLTDRFHPCQALADLLTIKEHKGKLQGIKLAYVGDGNNVANSLILAAAMLGLHVRIATPQGYELSSDIAELAASYAEKSGGSLLVTNNPQLAASDADVIYTDVWTSMGYEAENEVRLQAFAGYQINEALVKLAAPDYIFMHCLPAHRGEEVAAEVIDSIHSVVFDQAENRLHAQKAVMNAVM</sequence>
<comment type="function">
    <text evidence="1">Reversibly catalyzes the transfer of the carbamoyl group from carbamoyl phosphate (CP) to the N(epsilon) atom of ornithine (ORN) to produce L-citrulline.</text>
</comment>
<reference evidence="13" key="1">
    <citation type="submission" date="2021-01" db="EMBL/GenBank/DDBJ databases">
        <title>Genomic Encyclopedia of Type Strains, Phase IV (KMG-IV): sequencing the most valuable type-strain genomes for metagenomic binning, comparative biology and taxonomic classification.</title>
        <authorList>
            <person name="Goeker M."/>
        </authorList>
    </citation>
    <scope>NUCLEOTIDE SEQUENCE</scope>
    <source>
        <strain evidence="13">DSM 25523</strain>
    </source>
</reference>
<feature type="binding site" evidence="10">
    <location>
        <position position="243"/>
    </location>
    <ligand>
        <name>L-ornithine</name>
        <dbReference type="ChEBI" id="CHEBI:46911"/>
    </ligand>
</feature>
<evidence type="ECO:0000259" key="11">
    <source>
        <dbReference type="Pfam" id="PF00185"/>
    </source>
</evidence>
<dbReference type="InterPro" id="IPR006130">
    <property type="entry name" value="Asp/Orn_carbamoylTrfase"/>
</dbReference>
<evidence type="ECO:0000256" key="4">
    <source>
        <dbReference type="ARBA" id="ARBA00007805"/>
    </source>
</evidence>
<feature type="binding site" evidence="10">
    <location>
        <position position="311"/>
    </location>
    <ligand>
        <name>carbamoyl phosphate</name>
        <dbReference type="ChEBI" id="CHEBI:58228"/>
    </ligand>
</feature>
<dbReference type="InterPro" id="IPR006131">
    <property type="entry name" value="Asp_carbamoyltransf_Asp/Orn-bd"/>
</dbReference>
<dbReference type="PRINTS" id="PR00100">
    <property type="entry name" value="AOTCASE"/>
</dbReference>
<comment type="subcellular location">
    <subcellularLocation>
        <location evidence="2 10">Cytoplasm</location>
    </subcellularLocation>
</comment>
<evidence type="ECO:0000256" key="6">
    <source>
        <dbReference type="ARBA" id="ARBA00016634"/>
    </source>
</evidence>
<keyword evidence="7 10" id="KW-0963">Cytoplasm</keyword>
<dbReference type="InterPro" id="IPR036901">
    <property type="entry name" value="Asp/Orn_carbamoylTrfase_sf"/>
</dbReference>
<feature type="binding site" evidence="10">
    <location>
        <begin position="283"/>
        <end position="284"/>
    </location>
    <ligand>
        <name>carbamoyl phosphate</name>
        <dbReference type="ChEBI" id="CHEBI:58228"/>
    </ligand>
</feature>
<dbReference type="GO" id="GO:0004585">
    <property type="term" value="F:ornithine carbamoyltransferase activity"/>
    <property type="evidence" value="ECO:0007669"/>
    <property type="project" value="UniProtKB-UniRule"/>
</dbReference>
<dbReference type="RefSeq" id="WP_204519173.1">
    <property type="nucleotide sequence ID" value="NZ_BAABIN010000019.1"/>
</dbReference>
<feature type="binding site" evidence="10">
    <location>
        <begin position="247"/>
        <end position="248"/>
    </location>
    <ligand>
        <name>L-ornithine</name>
        <dbReference type="ChEBI" id="CHEBI:46911"/>
    </ligand>
</feature>
<name>A0A938Y4I8_9BACL</name>
<feature type="binding site" evidence="10">
    <location>
        <position position="121"/>
    </location>
    <ligand>
        <name>carbamoyl phosphate</name>
        <dbReference type="ChEBI" id="CHEBI:58228"/>
    </ligand>
</feature>
<dbReference type="EMBL" id="JAFBEB010000012">
    <property type="protein sequence ID" value="MBM7591462.1"/>
    <property type="molecule type" value="Genomic_DNA"/>
</dbReference>
<evidence type="ECO:0000256" key="5">
    <source>
        <dbReference type="ARBA" id="ARBA00013007"/>
    </source>
</evidence>
<evidence type="ECO:0000313" key="14">
    <source>
        <dbReference type="Proteomes" id="UP000717624"/>
    </source>
</evidence>
<organism evidence="13 14">
    <name type="scientific">Brevibacillus fulvus</name>
    <dbReference type="NCBI Taxonomy" id="1125967"/>
    <lineage>
        <taxon>Bacteria</taxon>
        <taxon>Bacillati</taxon>
        <taxon>Bacillota</taxon>
        <taxon>Bacilli</taxon>
        <taxon>Bacillales</taxon>
        <taxon>Paenibacillaceae</taxon>
        <taxon>Brevibacillus</taxon>
    </lineage>
</organism>
<dbReference type="GO" id="GO:0016597">
    <property type="term" value="F:amino acid binding"/>
    <property type="evidence" value="ECO:0007669"/>
    <property type="project" value="InterPro"/>
</dbReference>
<dbReference type="AlphaFoldDB" id="A0A938Y4I8"/>
<keyword evidence="14" id="KW-1185">Reference proteome</keyword>
<dbReference type="Pfam" id="PF02729">
    <property type="entry name" value="OTCace_N"/>
    <property type="match status" value="1"/>
</dbReference>
<dbReference type="InterPro" id="IPR002292">
    <property type="entry name" value="Orn/put_carbamltrans"/>
</dbReference>
<dbReference type="Proteomes" id="UP000717624">
    <property type="component" value="Unassembled WGS sequence"/>
</dbReference>
<comment type="caution">
    <text evidence="13">The sequence shown here is derived from an EMBL/GenBank/DDBJ whole genome shotgun (WGS) entry which is preliminary data.</text>
</comment>
<comment type="similarity">
    <text evidence="4 10">Belongs to the aspartate/ornithine carbamoyltransferase superfamily. OTCase family.</text>
</comment>
<evidence type="ECO:0000256" key="8">
    <source>
        <dbReference type="ARBA" id="ARBA00022679"/>
    </source>
</evidence>
<comment type="catalytic activity">
    <reaction evidence="9 10">
        <text>carbamoyl phosphate + L-ornithine = L-citrulline + phosphate + H(+)</text>
        <dbReference type="Rhea" id="RHEA:19513"/>
        <dbReference type="ChEBI" id="CHEBI:15378"/>
        <dbReference type="ChEBI" id="CHEBI:43474"/>
        <dbReference type="ChEBI" id="CHEBI:46911"/>
        <dbReference type="ChEBI" id="CHEBI:57743"/>
        <dbReference type="ChEBI" id="CHEBI:58228"/>
        <dbReference type="EC" id="2.1.3.3"/>
    </reaction>
</comment>
<dbReference type="GO" id="GO:0005737">
    <property type="term" value="C:cytoplasm"/>
    <property type="evidence" value="ECO:0007669"/>
    <property type="project" value="UniProtKB-SubCell"/>
</dbReference>
<evidence type="ECO:0000313" key="13">
    <source>
        <dbReference type="EMBL" id="MBM7591462.1"/>
    </source>
</evidence>
<dbReference type="FunFam" id="3.40.50.1370:FF:000016">
    <property type="entry name" value="Ornithine carbamoyltransferase"/>
    <property type="match status" value="1"/>
</dbReference>
<dbReference type="InterPro" id="IPR024904">
    <property type="entry name" value="OTCase_ArgI"/>
</dbReference>
<evidence type="ECO:0000256" key="3">
    <source>
        <dbReference type="ARBA" id="ARBA00004975"/>
    </source>
</evidence>
<dbReference type="NCBIfam" id="NF001986">
    <property type="entry name" value="PRK00779.1"/>
    <property type="match status" value="1"/>
</dbReference>
<feature type="domain" description="Aspartate/ornithine carbamoyltransferase Asp/Orn-binding" evidence="11">
    <location>
        <begin position="167"/>
        <end position="321"/>
    </location>
</feature>
<evidence type="ECO:0000256" key="2">
    <source>
        <dbReference type="ARBA" id="ARBA00004496"/>
    </source>
</evidence>
<dbReference type="GO" id="GO:0019240">
    <property type="term" value="P:citrulline biosynthetic process"/>
    <property type="evidence" value="ECO:0007669"/>
    <property type="project" value="TreeGrafter"/>
</dbReference>
<dbReference type="Pfam" id="PF00185">
    <property type="entry name" value="OTCace"/>
    <property type="match status" value="1"/>
</dbReference>
<dbReference type="GO" id="GO:0042450">
    <property type="term" value="P:L-arginine biosynthetic process via ornithine"/>
    <property type="evidence" value="ECO:0007669"/>
    <property type="project" value="UniProtKB-UniRule"/>
</dbReference>
<accession>A0A938Y4I8</accession>
<feature type="binding site" evidence="10">
    <location>
        <position position="179"/>
    </location>
    <ligand>
        <name>L-ornithine</name>
        <dbReference type="ChEBI" id="CHEBI:46911"/>
    </ligand>
</feature>
<dbReference type="HAMAP" id="MF_01109">
    <property type="entry name" value="OTCase"/>
    <property type="match status" value="1"/>
</dbReference>
<dbReference type="SUPFAM" id="SSF53671">
    <property type="entry name" value="Aspartate/ornithine carbamoyltransferase"/>
    <property type="match status" value="1"/>
</dbReference>
<dbReference type="InterPro" id="IPR006132">
    <property type="entry name" value="Asp/Orn_carbamoyltranf_P-bd"/>
</dbReference>
<gene>
    <name evidence="13" type="ORF">JOD01_003113</name>
</gene>
<dbReference type="FunFam" id="3.40.50.1370:FF:000008">
    <property type="entry name" value="Ornithine carbamoyltransferase"/>
    <property type="match status" value="1"/>
</dbReference>
<keyword evidence="8 10" id="KW-0808">Transferase</keyword>
<feature type="domain" description="Aspartate/ornithine carbamoyltransferase carbamoyl-P binding" evidence="12">
    <location>
        <begin position="21"/>
        <end position="161"/>
    </location>
</feature>
<dbReference type="PANTHER" id="PTHR45753:SF3">
    <property type="entry name" value="ORNITHINE TRANSCARBAMYLASE, MITOCHONDRIAL"/>
    <property type="match status" value="1"/>
</dbReference>
<protein>
    <recommendedName>
        <fullName evidence="6 10">Ornithine carbamoyltransferase</fullName>
        <shortName evidence="10">OTCase</shortName>
        <ecNumber evidence="5 10">2.1.3.3</ecNumber>
    </recommendedName>
</protein>
<evidence type="ECO:0000256" key="7">
    <source>
        <dbReference type="ARBA" id="ARBA00022490"/>
    </source>
</evidence>
<proteinExistence type="inferred from homology"/>
<evidence type="ECO:0000256" key="1">
    <source>
        <dbReference type="ARBA" id="ARBA00003822"/>
    </source>
</evidence>
<feature type="binding site" evidence="10">
    <location>
        <begin position="148"/>
        <end position="151"/>
    </location>
    <ligand>
        <name>carbamoyl phosphate</name>
        <dbReference type="ChEBI" id="CHEBI:58228"/>
    </ligand>
</feature>
<evidence type="ECO:0000256" key="10">
    <source>
        <dbReference type="HAMAP-Rule" id="MF_01109"/>
    </source>
</evidence>
<evidence type="ECO:0000256" key="9">
    <source>
        <dbReference type="ARBA" id="ARBA00048772"/>
    </source>
</evidence>
<dbReference type="PANTHER" id="PTHR45753">
    <property type="entry name" value="ORNITHINE CARBAMOYLTRANSFERASE, MITOCHONDRIAL"/>
    <property type="match status" value="1"/>
</dbReference>
<dbReference type="PROSITE" id="PS00097">
    <property type="entry name" value="CARBAMOYLTRANSFERASE"/>
    <property type="match status" value="1"/>
</dbReference>
<dbReference type="PRINTS" id="PR00102">
    <property type="entry name" value="OTCASE"/>
</dbReference>
<feature type="binding site" evidence="10">
    <location>
        <position position="97"/>
    </location>
    <ligand>
        <name>carbamoyl phosphate</name>
        <dbReference type="ChEBI" id="CHEBI:58228"/>
    </ligand>
</feature>
<evidence type="ECO:0000259" key="12">
    <source>
        <dbReference type="Pfam" id="PF02729"/>
    </source>
</evidence>
<dbReference type="Gene3D" id="3.40.50.1370">
    <property type="entry name" value="Aspartate/ornithine carbamoyltransferase"/>
    <property type="match status" value="2"/>
</dbReference>